<dbReference type="PANTHER" id="PTHR16950:SF16">
    <property type="entry name" value="ZINC TRANSPORTER ZIP13"/>
    <property type="match status" value="1"/>
</dbReference>
<gene>
    <name evidence="7" type="ORF">WH47_03440</name>
</gene>
<keyword evidence="2 6" id="KW-0812">Transmembrane</keyword>
<dbReference type="EMBL" id="KQ414617">
    <property type="protein sequence ID" value="KOC68282.1"/>
    <property type="molecule type" value="Genomic_DNA"/>
</dbReference>
<evidence type="ECO:0000313" key="7">
    <source>
        <dbReference type="EMBL" id="KOC68282.1"/>
    </source>
</evidence>
<comment type="subcellular location">
    <subcellularLocation>
        <location evidence="1">Membrane</location>
        <topology evidence="1">Multi-pass membrane protein</topology>
    </subcellularLocation>
</comment>
<sequence>MWAPWEATIEYLEHTPWIFSLLGSTMIGLTGIFPLLIIPIEEGADLKNGAGAGTLKVLLSFAVGGLLGDVFLHLLPEAWGNSSLKTGSNAGHPSMNCGLWVLGGFLVFVILEKLFGFEQEVENEDVSSTKPEVCEKSNAEAEKEMENNNSINLIGSNPKNDFSKTIDKLEPFLKKNGYSQLPNGYKDARNKNGYVTNGIKPVLMCDELSKTSEALPLEETKDCLIKKLAKTNSLSGNLSNGYPKQNNLMNVGDEKKTVAKEKSKHITGYLNLMANIIDNFTHGLAVGGSFLVSFRLGALTTFAILIHEIPHEVGDFAILLRSGFNRWDAARAQLFTASGGIFGAMSAVLFSGGEVGAKTNWILPFTAGGFLHIGMVTILPELLKESSPKESLKQLIALLFGILVMAVLTILCD</sequence>
<dbReference type="GO" id="GO:0006882">
    <property type="term" value="P:intracellular zinc ion homeostasis"/>
    <property type="evidence" value="ECO:0007669"/>
    <property type="project" value="TreeGrafter"/>
</dbReference>
<dbReference type="InterPro" id="IPR003689">
    <property type="entry name" value="ZIP"/>
</dbReference>
<evidence type="ECO:0000256" key="6">
    <source>
        <dbReference type="SAM" id="Phobius"/>
    </source>
</evidence>
<evidence type="ECO:0000256" key="5">
    <source>
        <dbReference type="ARBA" id="ARBA00038485"/>
    </source>
</evidence>
<organism evidence="7 8">
    <name type="scientific">Habropoda laboriosa</name>
    <dbReference type="NCBI Taxonomy" id="597456"/>
    <lineage>
        <taxon>Eukaryota</taxon>
        <taxon>Metazoa</taxon>
        <taxon>Ecdysozoa</taxon>
        <taxon>Arthropoda</taxon>
        <taxon>Hexapoda</taxon>
        <taxon>Insecta</taxon>
        <taxon>Pterygota</taxon>
        <taxon>Neoptera</taxon>
        <taxon>Endopterygota</taxon>
        <taxon>Hymenoptera</taxon>
        <taxon>Apocrita</taxon>
        <taxon>Aculeata</taxon>
        <taxon>Apoidea</taxon>
        <taxon>Anthophila</taxon>
        <taxon>Apidae</taxon>
        <taxon>Habropoda</taxon>
    </lineage>
</organism>
<feature type="transmembrane region" description="Helical" evidence="6">
    <location>
        <begin position="329"/>
        <end position="350"/>
    </location>
</feature>
<evidence type="ECO:0000256" key="4">
    <source>
        <dbReference type="ARBA" id="ARBA00023136"/>
    </source>
</evidence>
<evidence type="ECO:0000256" key="2">
    <source>
        <dbReference type="ARBA" id="ARBA00022692"/>
    </source>
</evidence>
<feature type="transmembrane region" description="Helical" evidence="6">
    <location>
        <begin position="362"/>
        <end position="383"/>
    </location>
</feature>
<keyword evidence="4 6" id="KW-0472">Membrane</keyword>
<keyword evidence="8" id="KW-1185">Reference proteome</keyword>
<comment type="similarity">
    <text evidence="5">Belongs to the ZIP transporter (TC 2.A.5) family. KE4/Catsup subfamily.</text>
</comment>
<feature type="transmembrane region" description="Helical" evidence="6">
    <location>
        <begin position="93"/>
        <end position="111"/>
    </location>
</feature>
<evidence type="ECO:0000313" key="8">
    <source>
        <dbReference type="Proteomes" id="UP000053825"/>
    </source>
</evidence>
<dbReference type="Proteomes" id="UP000053825">
    <property type="component" value="Unassembled WGS sequence"/>
</dbReference>
<reference evidence="7 8" key="1">
    <citation type="submission" date="2015-07" db="EMBL/GenBank/DDBJ databases">
        <title>The genome of Habropoda laboriosa.</title>
        <authorList>
            <person name="Pan H."/>
            <person name="Kapheim K."/>
        </authorList>
    </citation>
    <scope>NUCLEOTIDE SEQUENCE [LARGE SCALE GENOMIC DNA]</scope>
    <source>
        <strain evidence="7">0110345459</strain>
    </source>
</reference>
<proteinExistence type="inferred from homology"/>
<feature type="transmembrane region" description="Helical" evidence="6">
    <location>
        <begin position="395"/>
        <end position="411"/>
    </location>
</feature>
<dbReference type="AlphaFoldDB" id="A0A0L7RBH8"/>
<dbReference type="OrthoDB" id="200954at2759"/>
<accession>A0A0L7RBH8</accession>
<dbReference type="STRING" id="597456.A0A0L7RBH8"/>
<name>A0A0L7RBH8_9HYME</name>
<dbReference type="PANTHER" id="PTHR16950">
    <property type="entry name" value="ZINC TRANSPORTER SLC39A7 HISTIDINE-RICH MEMBRANE PROTEIN KE4"/>
    <property type="match status" value="1"/>
</dbReference>
<evidence type="ECO:0000256" key="1">
    <source>
        <dbReference type="ARBA" id="ARBA00004141"/>
    </source>
</evidence>
<dbReference type="GO" id="GO:0016020">
    <property type="term" value="C:membrane"/>
    <property type="evidence" value="ECO:0007669"/>
    <property type="project" value="UniProtKB-SubCell"/>
</dbReference>
<feature type="transmembrane region" description="Helical" evidence="6">
    <location>
        <begin position="17"/>
        <end position="38"/>
    </location>
</feature>
<evidence type="ECO:0000256" key="3">
    <source>
        <dbReference type="ARBA" id="ARBA00022989"/>
    </source>
</evidence>
<dbReference type="Pfam" id="PF02535">
    <property type="entry name" value="Zip"/>
    <property type="match status" value="1"/>
</dbReference>
<keyword evidence="3 6" id="KW-1133">Transmembrane helix</keyword>
<protein>
    <submittedName>
        <fullName evidence="7">Uncharacterized protein</fullName>
    </submittedName>
</protein>
<feature type="transmembrane region" description="Helical" evidence="6">
    <location>
        <begin position="50"/>
        <end position="73"/>
    </location>
</feature>
<dbReference type="GO" id="GO:0005385">
    <property type="term" value="F:zinc ion transmembrane transporter activity"/>
    <property type="evidence" value="ECO:0007669"/>
    <property type="project" value="TreeGrafter"/>
</dbReference>